<comment type="caution">
    <text evidence="2">The sequence shown here is derived from an EMBL/GenBank/DDBJ whole genome shotgun (WGS) entry which is preliminary data.</text>
</comment>
<organism evidence="2 3">
    <name type="scientific">Mycoemilia scoparia</name>
    <dbReference type="NCBI Taxonomy" id="417184"/>
    <lineage>
        <taxon>Eukaryota</taxon>
        <taxon>Fungi</taxon>
        <taxon>Fungi incertae sedis</taxon>
        <taxon>Zoopagomycota</taxon>
        <taxon>Kickxellomycotina</taxon>
        <taxon>Kickxellomycetes</taxon>
        <taxon>Kickxellales</taxon>
        <taxon>Kickxellaceae</taxon>
        <taxon>Mycoemilia</taxon>
    </lineage>
</organism>
<dbReference type="Proteomes" id="UP001150538">
    <property type="component" value="Unassembled WGS sequence"/>
</dbReference>
<reference evidence="2" key="1">
    <citation type="submission" date="2022-07" db="EMBL/GenBank/DDBJ databases">
        <title>Phylogenomic reconstructions and comparative analyses of Kickxellomycotina fungi.</title>
        <authorList>
            <person name="Reynolds N.K."/>
            <person name="Stajich J.E."/>
            <person name="Barry K."/>
            <person name="Grigoriev I.V."/>
            <person name="Crous P."/>
            <person name="Smith M.E."/>
        </authorList>
    </citation>
    <scope>NUCLEOTIDE SEQUENCE</scope>
    <source>
        <strain evidence="2">NBRC 100468</strain>
    </source>
</reference>
<feature type="compositionally biased region" description="Basic residues" evidence="1">
    <location>
        <begin position="98"/>
        <end position="111"/>
    </location>
</feature>
<feature type="region of interest" description="Disordered" evidence="1">
    <location>
        <begin position="27"/>
        <end position="141"/>
    </location>
</feature>
<keyword evidence="3" id="KW-1185">Reference proteome</keyword>
<evidence type="ECO:0000256" key="1">
    <source>
        <dbReference type="SAM" id="MobiDB-lite"/>
    </source>
</evidence>
<dbReference type="AlphaFoldDB" id="A0A9W8DN90"/>
<name>A0A9W8DN90_9FUNG</name>
<dbReference type="EMBL" id="JANBPU010000441">
    <property type="protein sequence ID" value="KAJ1911503.1"/>
    <property type="molecule type" value="Genomic_DNA"/>
</dbReference>
<proteinExistence type="predicted"/>
<accession>A0A9W8DN90</accession>
<sequence>MASNPNGNNDRTQRFKELFGEMLTDDEEELLIDLSDDPQPGVVNEKINEPIPSYTEPPPPPSYKEAVKTDGGSLASPSSTRYDDNDGSDSDSDDSCSKKKKGKRKDRKGKGKAKERTFGEIKNKTPPPEDIPFYPSHSEDVGSEKSQETFKFGPEAVLAIQSSWQKFTTVLIDIDPDAKDQGQTTVKVMTTSGSGIFTSKPTIKTEGNLLKIRGKINSTAHIKVLLPRSLLDSHPGIEIKTDHSDARVYSTTPELLPKFKFNFKNGKVVLSDINAQYIIGDTTNVRLWAQNIKSEDGFEFSGAMRTVDLIRIQARRASISHKLGGLYIRDSDIGLVTCISNAGSLNFDRIRCHTLNCDNWTSTIYGQAVFESAINFRVDMCGARFKAKPKDPQQPFLIKIKAYDGSIVLEYDDVFRGLLRTSGFRFDTKTRFPHNDVEAHPPKKLNNGLFWKRYRYGDQANDQLIVLKSVRRNHGS</sequence>
<feature type="compositionally biased region" description="Basic and acidic residues" evidence="1">
    <location>
        <begin position="112"/>
        <end position="123"/>
    </location>
</feature>
<feature type="compositionally biased region" description="Acidic residues" evidence="1">
    <location>
        <begin position="85"/>
        <end position="94"/>
    </location>
</feature>
<feature type="compositionally biased region" description="Acidic residues" evidence="1">
    <location>
        <begin position="27"/>
        <end position="36"/>
    </location>
</feature>
<evidence type="ECO:0000313" key="3">
    <source>
        <dbReference type="Proteomes" id="UP001150538"/>
    </source>
</evidence>
<gene>
    <name evidence="2" type="ORF">H4219_005920</name>
</gene>
<dbReference type="OrthoDB" id="5719642at2759"/>
<evidence type="ECO:0000313" key="2">
    <source>
        <dbReference type="EMBL" id="KAJ1911503.1"/>
    </source>
</evidence>
<protein>
    <submittedName>
        <fullName evidence="2">Uncharacterized protein</fullName>
    </submittedName>
</protein>